<reference evidence="8" key="1">
    <citation type="submission" date="2014-08" db="EMBL/GenBank/DDBJ databases">
        <authorList>
            <person name="Sharma Rahul"/>
            <person name="Thines Marco"/>
        </authorList>
    </citation>
    <scope>NUCLEOTIDE SEQUENCE</scope>
</reference>
<dbReference type="InterPro" id="IPR020846">
    <property type="entry name" value="MFS_dom"/>
</dbReference>
<name>A0A0F7SRI8_PHARH</name>
<evidence type="ECO:0000256" key="1">
    <source>
        <dbReference type="ARBA" id="ARBA00004141"/>
    </source>
</evidence>
<feature type="transmembrane region" description="Helical" evidence="6">
    <location>
        <begin position="253"/>
        <end position="273"/>
    </location>
</feature>
<proteinExistence type="predicted"/>
<feature type="domain" description="Major facilitator superfamily (MFS) profile" evidence="7">
    <location>
        <begin position="77"/>
        <end position="547"/>
    </location>
</feature>
<dbReference type="PROSITE" id="PS50850">
    <property type="entry name" value="MFS"/>
    <property type="match status" value="1"/>
</dbReference>
<feature type="transmembrane region" description="Helical" evidence="6">
    <location>
        <begin position="285"/>
        <end position="308"/>
    </location>
</feature>
<dbReference type="EMBL" id="LN483142">
    <property type="protein sequence ID" value="CED82688.1"/>
    <property type="molecule type" value="Genomic_DNA"/>
</dbReference>
<dbReference type="InterPro" id="IPR036259">
    <property type="entry name" value="MFS_trans_sf"/>
</dbReference>
<feature type="transmembrane region" description="Helical" evidence="6">
    <location>
        <begin position="430"/>
        <end position="450"/>
    </location>
</feature>
<evidence type="ECO:0000256" key="3">
    <source>
        <dbReference type="ARBA" id="ARBA00022692"/>
    </source>
</evidence>
<feature type="transmembrane region" description="Helical" evidence="6">
    <location>
        <begin position="403"/>
        <end position="423"/>
    </location>
</feature>
<feature type="transmembrane region" description="Helical" evidence="6">
    <location>
        <begin position="456"/>
        <end position="477"/>
    </location>
</feature>
<feature type="transmembrane region" description="Helical" evidence="6">
    <location>
        <begin position="217"/>
        <end position="241"/>
    </location>
</feature>
<dbReference type="InterPro" id="IPR011701">
    <property type="entry name" value="MFS"/>
</dbReference>
<keyword evidence="2" id="KW-0813">Transport</keyword>
<feature type="transmembrane region" description="Helical" evidence="6">
    <location>
        <begin position="192"/>
        <end position="211"/>
    </location>
</feature>
<dbReference type="PANTHER" id="PTHR43791">
    <property type="entry name" value="PERMEASE-RELATED"/>
    <property type="match status" value="1"/>
</dbReference>
<feature type="transmembrane region" description="Helical" evidence="6">
    <location>
        <begin position="520"/>
        <end position="542"/>
    </location>
</feature>
<dbReference type="SUPFAM" id="SSF103473">
    <property type="entry name" value="MFS general substrate transporter"/>
    <property type="match status" value="1"/>
</dbReference>
<evidence type="ECO:0000259" key="7">
    <source>
        <dbReference type="PROSITE" id="PS50850"/>
    </source>
</evidence>
<keyword evidence="4 6" id="KW-1133">Transmembrane helix</keyword>
<sequence>MEWLFCISVQSYFPVAVSDKTNIIWISIRPGREAEIQHLFNKRQPRPGVMGLAEHADNLVDPNILSGPHNRQWGEYPSLILRPGWLYTRIHTIQMDEKTKQETFHIEHLESDPKKDPERDYADSDIASVDRQSVLLERSEEEKRLVRKIDKRLMPMFWVMYVLNYIDRTNIGNAKVAGMSTDLKLSTTMPSIFLPGIMFIWGGMTVSAMGINSYSGLVALRFCLGIIEAGFFPGVIFLMSCWYKPYEISKRLALFYSAAMMSGAFGGLLAGAITGNMDGTAGIAGWKWLFGVEGLATVVVSLIAFFVLPDFPHNTPFLNEEERQLAVERLKTEESDAPSLSHMQAFLKAVKSYKTWLLALGYMQVSSIGNHHPISGIMGAGTISYFFPTLMTTLGHTGVMANYYTVPIYSVVLVCSITVGFSADKFNEKPFHIMGCCMWAAMCFIVVAVVKTSAVRYAFIILGASGVWSACPLFLSYALQNFPDRESRAISIALINGLGNSASIYGSYIWPSTNGPQYPIGFGCTTAFITTAAIAVVINIYLQKRRKVDVEGNPIGAQAGDA</sequence>
<evidence type="ECO:0000256" key="4">
    <source>
        <dbReference type="ARBA" id="ARBA00022989"/>
    </source>
</evidence>
<dbReference type="Gene3D" id="1.20.1250.20">
    <property type="entry name" value="MFS general substrate transporter like domains"/>
    <property type="match status" value="2"/>
</dbReference>
<protein>
    <submittedName>
        <fullName evidence="8">Permease of the major facilitator superfamily</fullName>
    </submittedName>
</protein>
<dbReference type="Pfam" id="PF07690">
    <property type="entry name" value="MFS_1"/>
    <property type="match status" value="1"/>
</dbReference>
<accession>A0A0F7SRI8</accession>
<keyword evidence="5 6" id="KW-0472">Membrane</keyword>
<keyword evidence="3 6" id="KW-0812">Transmembrane</keyword>
<evidence type="ECO:0000256" key="2">
    <source>
        <dbReference type="ARBA" id="ARBA00022448"/>
    </source>
</evidence>
<organism evidence="8">
    <name type="scientific">Phaffia rhodozyma</name>
    <name type="common">Yeast</name>
    <name type="synonym">Xanthophyllomyces dendrorhous</name>
    <dbReference type="NCBI Taxonomy" id="264483"/>
    <lineage>
        <taxon>Eukaryota</taxon>
        <taxon>Fungi</taxon>
        <taxon>Dikarya</taxon>
        <taxon>Basidiomycota</taxon>
        <taxon>Agaricomycotina</taxon>
        <taxon>Tremellomycetes</taxon>
        <taxon>Cystofilobasidiales</taxon>
        <taxon>Mrakiaceae</taxon>
        <taxon>Phaffia</taxon>
    </lineage>
</organism>
<evidence type="ECO:0000256" key="5">
    <source>
        <dbReference type="ARBA" id="ARBA00023136"/>
    </source>
</evidence>
<comment type="subcellular location">
    <subcellularLocation>
        <location evidence="1">Membrane</location>
        <topology evidence="1">Multi-pass membrane protein</topology>
    </subcellularLocation>
</comment>
<dbReference type="GO" id="GO:0016020">
    <property type="term" value="C:membrane"/>
    <property type="evidence" value="ECO:0007669"/>
    <property type="project" value="UniProtKB-SubCell"/>
</dbReference>
<evidence type="ECO:0000313" key="8">
    <source>
        <dbReference type="EMBL" id="CED82688.1"/>
    </source>
</evidence>
<dbReference type="AlphaFoldDB" id="A0A0F7SRI8"/>
<dbReference type="PANTHER" id="PTHR43791:SF38">
    <property type="entry name" value="MAJOR FACILITATOR SUPERFAMILY (MFS) PROFILE DOMAIN-CONTAINING PROTEIN"/>
    <property type="match status" value="1"/>
</dbReference>
<evidence type="ECO:0000256" key="6">
    <source>
        <dbReference type="SAM" id="Phobius"/>
    </source>
</evidence>
<dbReference type="GO" id="GO:0022857">
    <property type="term" value="F:transmembrane transporter activity"/>
    <property type="evidence" value="ECO:0007669"/>
    <property type="project" value="InterPro"/>
</dbReference>